<dbReference type="InterPro" id="IPR028629">
    <property type="entry name" value="Cas9"/>
</dbReference>
<keyword evidence="8 12" id="KW-0051">Antiviral defense</keyword>
<reference evidence="15 16" key="1">
    <citation type="submission" date="2023-04" db="EMBL/GenBank/DDBJ databases">
        <title>Tenacibaculum tangerinum sp. nov., isolated from sea tidal flat of South Korea.</title>
        <authorList>
            <person name="Lee S.H."/>
            <person name="Kim J.-J."/>
        </authorList>
    </citation>
    <scope>NUCLEOTIDE SEQUENCE [LARGE SCALE GENOMIC DNA]</scope>
    <source>
        <strain evidence="15 16">GRR-S3-23</strain>
    </source>
</reference>
<feature type="coiled-coil region" evidence="13">
    <location>
        <begin position="393"/>
        <end position="424"/>
    </location>
</feature>
<dbReference type="InterPro" id="IPR033114">
    <property type="entry name" value="HNH_CAS9"/>
</dbReference>
<evidence type="ECO:0000313" key="15">
    <source>
        <dbReference type="EMBL" id="WGH77020.1"/>
    </source>
</evidence>
<dbReference type="HAMAP" id="MF_01480">
    <property type="entry name" value="Cas9"/>
    <property type="match status" value="1"/>
</dbReference>
<keyword evidence="4 12" id="KW-0255">Endonuclease</keyword>
<accession>A0ABY8L6K1</accession>
<sequence length="1175" mass="138328">MFRYLFMEDIIFYQRPLKSKKSTIAGCQYESRKYTKKNKKGIEETIKQPLKVISKSNPLFIEFRLWQFLRNLKIYKIEGKNDVDITDYCLRSEEEWCDLFDFLNDKKEVEQKNIIDYLIKVKRLEREQKENYRWNYVVDKKYPINETRSLIISRLKNVENIPNNFILSKEIEKKLWHLIYSITDKNEFITALATFALKNNFDKESFVRSFEKFPPFKAEYGSYSEKAIKKLLPLMRMGKYWNEDDIISDAKNRIVAINERIKHLQVSDDEKIDEKKLSEAISLVSDDEIPSKFIKSFLKLKDKNPLSGLNTYQACYAVYERHSEVNVIQQWKTPTDINNYLFEFKQHSLRNPIVEQVILETLRTVRDIWEFNLENDPDFKFSEIHLELGRDIKNSADKRKKIASKQNENENNRIKLLLHELKNNYTKEDIRPFSPNHQEILKIYEEGVYQNPKTSFNTVSEEEISKIRKNTSPTATEITRYRLWLEQNYISPYTGHPIPLSKLFSSDYQIEHIIPQSRYFDNSLSNKVICESAVNELKSNQTAYEFLKNSPEQIVNLGNGKTVKLLSLESYIAHCENYFKNNRAKLKNLLSEDVPEGFINRQMNDSRYINKFIKGLLSNIVREENEKEATAKNLVPVSGAITSKLKQDWELNEVWNELITPRFKRLNQITNSQDYGYIDFQKDKNGNNTGKEFFRTKSPTNVHKKRIDHRHHALDALVIACCTKDHVNYISSLETERTNYSLVNKLRHQKKIQRLNKKGELVTKKIATTYKKPWSSFRDDAKEKLDTIIVSFKKNTRVINKATNKYLSYKDEQGNLRLDKNKNPKKAITQQTKGKNWAIRKPLHTPLPYGKNQYNFTILEICKNVRNRNFINDKIIKVKVNDIFIEKNSKVGDTQKYLKKHPISINGEVIKYTIFNLPQKRYRKRKPINTLSNRGQGGIKTLRNALDFINKISDIGIRNDLLNHLKEHKNDIDIAFSVQGLEQFNIERKIPVFRLPISEYSEGKFPIGVNKKYGEAESGTNLFFAIYWNEDQQKREFETLPLNEVIEHQKWRATLTKEERKETPLIPIKPSKGKFLFSLSPNDLVYVPTSEEIENSKNIDFDNLTKERASQVYKMVSSTNKQCFFLNNRVSSPIKNKLEFSALNKMEKTIEGIMVKNVCWKLVVDRLGNIIKVIK</sequence>
<comment type="domain">
    <text evidence="12">Has 2 endonuclease domains. The discontinuous RuvC-like domain cleaves the target DNA noncomplementary to crRNA while the HNH nuclease domain cleaves the target DNA complementary to crRNA.</text>
</comment>
<comment type="cofactor">
    <cofactor evidence="1">
        <name>Mg(2+)</name>
        <dbReference type="ChEBI" id="CHEBI:18420"/>
    </cofactor>
</comment>
<keyword evidence="9 12" id="KW-0238">DNA-binding</keyword>
<evidence type="ECO:0000256" key="13">
    <source>
        <dbReference type="SAM" id="Coils"/>
    </source>
</evidence>
<comment type="function">
    <text evidence="12">CRISPR (clustered regularly interspaced short palindromic repeat) is an adaptive immune system that provides protection against mobile genetic elements (viruses, transposable elements and conjugative plasmids). CRISPR clusters contain spacers, sequences complementary to antecedent mobile elements, and target invading nucleic acids. CRISPR clusters are transcribed and processed into CRISPR RNA (crRNA). In type II CRISPR systems correct processing of pre-crRNA requires a trans-encoded small RNA (tracrRNA), endogenous ribonuclease 3 (rnc) and this protein. The tracrRNA serves as a guide for ribonuclease 3-aided processing of pre-crRNA. Subsequently Cas9/crRNA/tracrRNA endonucleolytically cleaves linear or circular dsDNA target complementary to the spacer; Cas9 is inactive in the absence of the 2 guide RNAs (gRNA). Cas9 recognizes the protospacer adjacent motif (PAM) in the CRISPR repeat sequences to help distinguish self versus nonself, as targets within the bacterial CRISPR locus do not have PAMs. PAM recognition is also required for catalytic activity.</text>
</comment>
<dbReference type="InterPro" id="IPR036397">
    <property type="entry name" value="RNaseH_sf"/>
</dbReference>
<organism evidence="15 16">
    <name type="scientific">Tenacibaculum tangerinum</name>
    <dbReference type="NCBI Taxonomy" id="3038772"/>
    <lineage>
        <taxon>Bacteria</taxon>
        <taxon>Pseudomonadati</taxon>
        <taxon>Bacteroidota</taxon>
        <taxon>Flavobacteriia</taxon>
        <taxon>Flavobacteriales</taxon>
        <taxon>Flavobacteriaceae</taxon>
        <taxon>Tenacibaculum</taxon>
    </lineage>
</organism>
<evidence type="ECO:0000256" key="8">
    <source>
        <dbReference type="ARBA" id="ARBA00023118"/>
    </source>
</evidence>
<evidence type="ECO:0000259" key="14">
    <source>
        <dbReference type="PROSITE" id="PS51749"/>
    </source>
</evidence>
<comment type="similarity">
    <text evidence="12">Belongs to the CRISPR-associated Cas9 family.</text>
</comment>
<keyword evidence="3" id="KW-0479">Metal-binding</keyword>
<proteinExistence type="inferred from homology"/>
<comment type="caution">
    <text evidence="12">Lacks conserved residue(s) required for the propagation of feature annotation.</text>
</comment>
<evidence type="ECO:0000256" key="10">
    <source>
        <dbReference type="ARBA" id="ARBA00023211"/>
    </source>
</evidence>
<dbReference type="InterPro" id="IPR003615">
    <property type="entry name" value="HNH_nuc"/>
</dbReference>
<keyword evidence="6" id="KW-0460">Magnesium</keyword>
<dbReference type="Proteomes" id="UP001232001">
    <property type="component" value="Chromosome"/>
</dbReference>
<evidence type="ECO:0000256" key="1">
    <source>
        <dbReference type="ARBA" id="ARBA00001946"/>
    </source>
</evidence>
<evidence type="ECO:0000256" key="5">
    <source>
        <dbReference type="ARBA" id="ARBA00022801"/>
    </source>
</evidence>
<dbReference type="Gene3D" id="1.10.30.50">
    <property type="match status" value="1"/>
</dbReference>
<evidence type="ECO:0000256" key="3">
    <source>
        <dbReference type="ARBA" id="ARBA00022723"/>
    </source>
</evidence>
<keyword evidence="13" id="KW-0175">Coiled coil</keyword>
<dbReference type="RefSeq" id="WP_279652875.1">
    <property type="nucleotide sequence ID" value="NZ_CP122539.1"/>
</dbReference>
<evidence type="ECO:0000256" key="6">
    <source>
        <dbReference type="ARBA" id="ARBA00022842"/>
    </source>
</evidence>
<evidence type="ECO:0000256" key="9">
    <source>
        <dbReference type="ARBA" id="ARBA00023125"/>
    </source>
</evidence>
<keyword evidence="7 12" id="KW-0694">RNA-binding</keyword>
<dbReference type="Gene3D" id="3.30.420.10">
    <property type="entry name" value="Ribonuclease H-like superfamily/Ribonuclease H"/>
    <property type="match status" value="1"/>
</dbReference>
<dbReference type="NCBIfam" id="TIGR01865">
    <property type="entry name" value="cas_Csn1"/>
    <property type="match status" value="1"/>
</dbReference>
<dbReference type="EC" id="3.1.-.-" evidence="12"/>
<evidence type="ECO:0000313" key="16">
    <source>
        <dbReference type="Proteomes" id="UP001232001"/>
    </source>
</evidence>
<evidence type="ECO:0000256" key="4">
    <source>
        <dbReference type="ARBA" id="ARBA00022759"/>
    </source>
</evidence>
<evidence type="ECO:0000256" key="7">
    <source>
        <dbReference type="ARBA" id="ARBA00022884"/>
    </source>
</evidence>
<keyword evidence="5 12" id="KW-0378">Hydrolase</keyword>
<name>A0ABY8L6K1_9FLAO</name>
<dbReference type="GO" id="GO:0004519">
    <property type="term" value="F:endonuclease activity"/>
    <property type="evidence" value="ECO:0007669"/>
    <property type="project" value="UniProtKB-KW"/>
</dbReference>
<evidence type="ECO:0000256" key="12">
    <source>
        <dbReference type="HAMAP-Rule" id="MF_01480"/>
    </source>
</evidence>
<keyword evidence="16" id="KW-1185">Reference proteome</keyword>
<dbReference type="PROSITE" id="PS51749">
    <property type="entry name" value="HNH_CAS9"/>
    <property type="match status" value="1"/>
</dbReference>
<dbReference type="Pfam" id="PF18541">
    <property type="entry name" value="RuvC_III"/>
    <property type="match status" value="1"/>
</dbReference>
<feature type="domain" description="HNH Cas9-type" evidence="14">
    <location>
        <begin position="426"/>
        <end position="603"/>
    </location>
</feature>
<dbReference type="EMBL" id="CP122539">
    <property type="protein sequence ID" value="WGH77020.1"/>
    <property type="molecule type" value="Genomic_DNA"/>
</dbReference>
<dbReference type="InterPro" id="IPR041383">
    <property type="entry name" value="RuvC_III"/>
</dbReference>
<keyword evidence="2 12" id="KW-0540">Nuclease</keyword>
<evidence type="ECO:0000256" key="2">
    <source>
        <dbReference type="ARBA" id="ARBA00022722"/>
    </source>
</evidence>
<dbReference type="Pfam" id="PF13395">
    <property type="entry name" value="HNH_4"/>
    <property type="match status" value="1"/>
</dbReference>
<comment type="subunit">
    <text evidence="11 12">Monomer. Binds crRNA and tracrRNA.</text>
</comment>
<keyword evidence="10" id="KW-0464">Manganese</keyword>
<gene>
    <name evidence="12" type="primary">cas9</name>
    <name evidence="15" type="ORF">P8625_07765</name>
</gene>
<protein>
    <recommendedName>
        <fullName evidence="12">CRISPR-associated endonuclease Cas9</fullName>
        <ecNumber evidence="12">3.1.-.-</ecNumber>
    </recommendedName>
</protein>
<feature type="active site" description="Proton acceptor for HNH nuclease domain" evidence="12">
    <location>
        <position position="512"/>
    </location>
</feature>
<evidence type="ECO:0000256" key="11">
    <source>
        <dbReference type="ARBA" id="ARBA00046380"/>
    </source>
</evidence>